<dbReference type="Proteomes" id="UP001515480">
    <property type="component" value="Unassembled WGS sequence"/>
</dbReference>
<evidence type="ECO:0000313" key="2">
    <source>
        <dbReference type="EMBL" id="KAL1525510.1"/>
    </source>
</evidence>
<evidence type="ECO:0000256" key="1">
    <source>
        <dbReference type="SAM" id="Phobius"/>
    </source>
</evidence>
<name>A0AB34JUF6_PRYPA</name>
<gene>
    <name evidence="2" type="ORF">AB1Y20_020366</name>
</gene>
<evidence type="ECO:0008006" key="4">
    <source>
        <dbReference type="Google" id="ProtNLM"/>
    </source>
</evidence>
<keyword evidence="3" id="KW-1185">Reference proteome</keyword>
<protein>
    <recommendedName>
        <fullName evidence="4">Dolichol phosphate-mannose biosynthesis regulatory protein</fullName>
    </recommendedName>
</protein>
<accession>A0AB34JUF6</accession>
<comment type="caution">
    <text evidence="2">The sequence shown here is derived from an EMBL/GenBank/DDBJ whole genome shotgun (WGS) entry which is preliminary data.</text>
</comment>
<keyword evidence="1" id="KW-1133">Transmembrane helix</keyword>
<keyword evidence="1" id="KW-0812">Transmembrane</keyword>
<keyword evidence="1" id="KW-0472">Membrane</keyword>
<feature type="transmembrane region" description="Helical" evidence="1">
    <location>
        <begin position="6"/>
        <end position="24"/>
    </location>
</feature>
<dbReference type="Pfam" id="PF15159">
    <property type="entry name" value="PIG-Y"/>
    <property type="match status" value="1"/>
</dbReference>
<dbReference type="EMBL" id="JBGBPQ010000004">
    <property type="protein sequence ID" value="KAL1525510.1"/>
    <property type="molecule type" value="Genomic_DNA"/>
</dbReference>
<reference evidence="2 3" key="1">
    <citation type="journal article" date="2024" name="Science">
        <title>Giant polyketide synthase enzymes in the biosynthesis of giant marine polyether toxins.</title>
        <authorList>
            <person name="Fallon T.R."/>
            <person name="Shende V.V."/>
            <person name="Wierzbicki I.H."/>
            <person name="Pendleton A.L."/>
            <person name="Watervoot N.F."/>
            <person name="Auber R.P."/>
            <person name="Gonzalez D.J."/>
            <person name="Wisecaver J.H."/>
            <person name="Moore B.S."/>
        </authorList>
    </citation>
    <scope>NUCLEOTIDE SEQUENCE [LARGE SCALE GENOMIC DNA]</scope>
    <source>
        <strain evidence="2 3">12B1</strain>
    </source>
</reference>
<feature type="transmembrane region" description="Helical" evidence="1">
    <location>
        <begin position="45"/>
        <end position="65"/>
    </location>
</feature>
<dbReference type="PANTHER" id="PTHR36485">
    <property type="entry name" value="OS01G0939000 PROTEIN"/>
    <property type="match status" value="1"/>
</dbReference>
<evidence type="ECO:0000313" key="3">
    <source>
        <dbReference type="Proteomes" id="UP001515480"/>
    </source>
</evidence>
<dbReference type="InterPro" id="IPR029164">
    <property type="entry name" value="PIG-Y"/>
</dbReference>
<dbReference type="AlphaFoldDB" id="A0AB34JUF6"/>
<organism evidence="2 3">
    <name type="scientific">Prymnesium parvum</name>
    <name type="common">Toxic golden alga</name>
    <dbReference type="NCBI Taxonomy" id="97485"/>
    <lineage>
        <taxon>Eukaryota</taxon>
        <taxon>Haptista</taxon>
        <taxon>Haptophyta</taxon>
        <taxon>Prymnesiophyceae</taxon>
        <taxon>Prymnesiales</taxon>
        <taxon>Prymnesiaceae</taxon>
        <taxon>Prymnesium</taxon>
    </lineage>
</organism>
<dbReference type="PANTHER" id="PTHR36485:SF1">
    <property type="entry name" value="TRANSMEMBRANE PROTEIN"/>
    <property type="match status" value="1"/>
</dbReference>
<proteinExistence type="predicted"/>
<sequence length="74" mass="8554">MKPLASVGLVAFTLSLTLLVYWLLFSKLLPRTGHHVLDWLRDDTYYCVLVPLTLPVAVVAAYLRWFTNQLFCRN</sequence>